<evidence type="ECO:0000259" key="1">
    <source>
        <dbReference type="Pfam" id="PF13648"/>
    </source>
</evidence>
<sequence length="169" mass="18317">MKTMNAGRLLAWGMVVAMPLWFGSCKKDGNETINPAPNSVEGNWKISGMKITAGSKTVDYLDYIKTNGGADVVACLTDTKITFNSNAKITGTPSPLCKSDGADDYNPAANNSTWKVTGNKLTITDEDGLETYDLSVNSSTMTWSIQEQEDLDNDGVKDTLTTTIEFKRV</sequence>
<dbReference type="EMBL" id="FOLQ01000011">
    <property type="protein sequence ID" value="SFE20126.1"/>
    <property type="molecule type" value="Genomic_DNA"/>
</dbReference>
<organism evidence="2 3">
    <name type="scientific">Spirosoma endophyticum</name>
    <dbReference type="NCBI Taxonomy" id="662367"/>
    <lineage>
        <taxon>Bacteria</taxon>
        <taxon>Pseudomonadati</taxon>
        <taxon>Bacteroidota</taxon>
        <taxon>Cytophagia</taxon>
        <taxon>Cytophagales</taxon>
        <taxon>Cytophagaceae</taxon>
        <taxon>Spirosoma</taxon>
    </lineage>
</organism>
<dbReference type="PROSITE" id="PS51257">
    <property type="entry name" value="PROKAR_LIPOPROTEIN"/>
    <property type="match status" value="1"/>
</dbReference>
<dbReference type="RefSeq" id="WP_093830753.1">
    <property type="nucleotide sequence ID" value="NZ_FOLQ01000011.1"/>
</dbReference>
<reference evidence="2 3" key="1">
    <citation type="submission" date="2016-10" db="EMBL/GenBank/DDBJ databases">
        <authorList>
            <person name="de Groot N.N."/>
        </authorList>
    </citation>
    <scope>NUCLEOTIDE SEQUENCE [LARGE SCALE GENOMIC DNA]</scope>
    <source>
        <strain evidence="2 3">DSM 26130</strain>
    </source>
</reference>
<keyword evidence="3" id="KW-1185">Reference proteome</keyword>
<name>A0A1I1YKQ3_9BACT</name>
<accession>A0A1I1YKQ3</accession>
<dbReference type="AlphaFoldDB" id="A0A1I1YKQ3"/>
<dbReference type="Pfam" id="PF13648">
    <property type="entry name" value="Lipocalin_4"/>
    <property type="match status" value="1"/>
</dbReference>
<gene>
    <name evidence="2" type="ORF">SAMN05216167_11194</name>
</gene>
<dbReference type="InterPro" id="IPR024311">
    <property type="entry name" value="Lipocalin-like"/>
</dbReference>
<feature type="domain" description="Lipocalin-like" evidence="1">
    <location>
        <begin position="41"/>
        <end position="143"/>
    </location>
</feature>
<evidence type="ECO:0000313" key="3">
    <source>
        <dbReference type="Proteomes" id="UP000198598"/>
    </source>
</evidence>
<protein>
    <submittedName>
        <fullName evidence="2">Lipocalin-like domain-containing protein</fullName>
    </submittedName>
</protein>
<dbReference type="Proteomes" id="UP000198598">
    <property type="component" value="Unassembled WGS sequence"/>
</dbReference>
<proteinExistence type="predicted"/>
<dbReference type="OrthoDB" id="949109at2"/>
<evidence type="ECO:0000313" key="2">
    <source>
        <dbReference type="EMBL" id="SFE20126.1"/>
    </source>
</evidence>